<dbReference type="RefSeq" id="WP_147289846.1">
    <property type="nucleotide sequence ID" value="NZ_QRCT01000023.1"/>
</dbReference>
<sequence length="595" mass="66356">MRKLYKRLLSFAVVILVLFQSVPMYSLEVYADQTKDEEQTEDEDQGKIRIEELTKMPNIEWSNQDVTIIGKIKGGISSQENSYRYKYTTNKKKYYDYYEHDNYGDNSNLEIRMQDTGDQTINIKETNNTLSTYYIWAYDGKKEKSELYSIKVKVDKNVPTVDVPTSNPVTDVNNPTGKDVTISGKVSDTGGSEVKEVRYSKDANAFEQDVFDSEVEGVHKIDADENGNYSFVWSESLKGYVYVWAYDHAGNKCETAQKVYINVDKTPPIINKITDIVGGSWINGGSKQTIGWGKDKVTVTIDANLDPKIDSNRSHIVTKIYYGKSEDFKSAQVIKNPVNGQFTFEVPAGKEGVDETYYIWAENAIDCITKVPIPYKIQIDSHTPEIVSYEFSPLHDNLASKFIRWLTGGIFCKEGVKVTVTATDEDQDNDDVVSSGMKSITLYGDDKGQSGVSVIGEATGDSLVKQKNGTVKASFDIAGKEGEVYRKVLSAKAKDVAGNESSVTKPSDIDEEKGDEIVVEKTSPTIQIEKKKTGAYKEVGTGDIYYHGEASFDLSISDVDSGLQSVEVMINGQPIKKDSNQQTILTEKESKDNKT</sequence>
<protein>
    <submittedName>
        <fullName evidence="1">Uncharacterized protein</fullName>
    </submittedName>
</protein>
<gene>
    <name evidence="1" type="ORF">DWV06_09080</name>
</gene>
<evidence type="ECO:0000313" key="2">
    <source>
        <dbReference type="Proteomes" id="UP000255036"/>
    </source>
</evidence>
<dbReference type="AlphaFoldDB" id="A0A371AVI3"/>
<comment type="caution">
    <text evidence="1">The sequence shown here is derived from an EMBL/GenBank/DDBJ whole genome shotgun (WGS) entry which is preliminary data.</text>
</comment>
<evidence type="ECO:0000313" key="1">
    <source>
        <dbReference type="EMBL" id="RDU23577.1"/>
    </source>
</evidence>
<reference evidence="1 2" key="1">
    <citation type="submission" date="2018-07" db="EMBL/GenBank/DDBJ databases">
        <title>Anaerosacharophilus polymeroproducens gen. nov. sp. nov., an anaerobic bacterium isolated from salt field.</title>
        <authorList>
            <person name="Kim W."/>
            <person name="Yang S.-H."/>
            <person name="Oh J."/>
            <person name="Lee J.-H."/>
            <person name="Kwon K.K."/>
        </authorList>
    </citation>
    <scope>NUCLEOTIDE SEQUENCE [LARGE SCALE GENOMIC DNA]</scope>
    <source>
        <strain evidence="1 2">MCWD5</strain>
    </source>
</reference>
<feature type="non-terminal residue" evidence="1">
    <location>
        <position position="595"/>
    </location>
</feature>
<dbReference type="EMBL" id="QRCT01000023">
    <property type="protein sequence ID" value="RDU23577.1"/>
    <property type="molecule type" value="Genomic_DNA"/>
</dbReference>
<proteinExistence type="predicted"/>
<keyword evidence="2" id="KW-1185">Reference proteome</keyword>
<dbReference type="OrthoDB" id="5287136at2"/>
<dbReference type="Proteomes" id="UP000255036">
    <property type="component" value="Unassembled WGS sequence"/>
</dbReference>
<name>A0A371AVI3_9FIRM</name>
<organism evidence="1 2">
    <name type="scientific">Anaerosacchariphilus polymeriproducens</name>
    <dbReference type="NCBI Taxonomy" id="1812858"/>
    <lineage>
        <taxon>Bacteria</taxon>
        <taxon>Bacillati</taxon>
        <taxon>Bacillota</taxon>
        <taxon>Clostridia</taxon>
        <taxon>Lachnospirales</taxon>
        <taxon>Lachnospiraceae</taxon>
        <taxon>Anaerosacchariphilus</taxon>
    </lineage>
</organism>
<accession>A0A371AVI3</accession>